<keyword evidence="2" id="KW-1185">Reference proteome</keyword>
<sequence length="140" mass="16527">MQLHPDYPVVEDAYQMTKEWTVTLPTRFNRRMEEGDLVIWKPGFTIWTVVWGNDQNLSQEERLVWIKDESSPSCYDEITEESDGITRYAYRLKEYSEDDRLPAFYCYAFGNLGHVQMAIYFDSEEDIADAMAIWRSLAES</sequence>
<gene>
    <name evidence="1" type="ORF">Rhal01_03407</name>
</gene>
<dbReference type="EMBL" id="BAABRL010000013">
    <property type="protein sequence ID" value="GAA5497214.1"/>
    <property type="molecule type" value="Genomic_DNA"/>
</dbReference>
<organism evidence="1 2">
    <name type="scientific">Rubritalea halochordaticola</name>
    <dbReference type="NCBI Taxonomy" id="714537"/>
    <lineage>
        <taxon>Bacteria</taxon>
        <taxon>Pseudomonadati</taxon>
        <taxon>Verrucomicrobiota</taxon>
        <taxon>Verrucomicrobiia</taxon>
        <taxon>Verrucomicrobiales</taxon>
        <taxon>Rubritaleaceae</taxon>
        <taxon>Rubritalea</taxon>
    </lineage>
</organism>
<proteinExistence type="predicted"/>
<accession>A0ABP9V5R0</accession>
<comment type="caution">
    <text evidence="1">The sequence shown here is derived from an EMBL/GenBank/DDBJ whole genome shotgun (WGS) entry which is preliminary data.</text>
</comment>
<protein>
    <recommendedName>
        <fullName evidence="3">DUF4367 domain-containing protein</fullName>
    </recommendedName>
</protein>
<name>A0ABP9V5R0_9BACT</name>
<evidence type="ECO:0008006" key="3">
    <source>
        <dbReference type="Google" id="ProtNLM"/>
    </source>
</evidence>
<reference evidence="1 2" key="1">
    <citation type="submission" date="2024-02" db="EMBL/GenBank/DDBJ databases">
        <title>Rubritalea halochordaticola NBRC 107102.</title>
        <authorList>
            <person name="Ichikawa N."/>
            <person name="Katano-Makiyama Y."/>
            <person name="Hidaka K."/>
        </authorList>
    </citation>
    <scope>NUCLEOTIDE SEQUENCE [LARGE SCALE GENOMIC DNA]</scope>
    <source>
        <strain evidence="1 2">NBRC 107102</strain>
    </source>
</reference>
<evidence type="ECO:0000313" key="2">
    <source>
        <dbReference type="Proteomes" id="UP001424741"/>
    </source>
</evidence>
<dbReference type="Proteomes" id="UP001424741">
    <property type="component" value="Unassembled WGS sequence"/>
</dbReference>
<dbReference type="RefSeq" id="WP_346189750.1">
    <property type="nucleotide sequence ID" value="NZ_BAABRL010000013.1"/>
</dbReference>
<evidence type="ECO:0000313" key="1">
    <source>
        <dbReference type="EMBL" id="GAA5497214.1"/>
    </source>
</evidence>